<dbReference type="EMBL" id="JBHUIM010000002">
    <property type="protein sequence ID" value="MFD2247829.1"/>
    <property type="molecule type" value="Genomic_DNA"/>
</dbReference>
<dbReference type="PROSITE" id="PS51257">
    <property type="entry name" value="PROKAR_LIPOPROTEIN"/>
    <property type="match status" value="1"/>
</dbReference>
<comment type="caution">
    <text evidence="1">The sequence shown here is derived from an EMBL/GenBank/DDBJ whole genome shotgun (WGS) entry which is preliminary data.</text>
</comment>
<gene>
    <name evidence="1" type="ORF">ACFSKP_16300</name>
</gene>
<name>A0ABW5D2R8_9BACT</name>
<reference evidence="2" key="1">
    <citation type="journal article" date="2019" name="Int. J. Syst. Evol. Microbiol.">
        <title>The Global Catalogue of Microorganisms (GCM) 10K type strain sequencing project: providing services to taxonomists for standard genome sequencing and annotation.</title>
        <authorList>
            <consortium name="The Broad Institute Genomics Platform"/>
            <consortium name="The Broad Institute Genome Sequencing Center for Infectious Disease"/>
            <person name="Wu L."/>
            <person name="Ma J."/>
        </authorList>
    </citation>
    <scope>NUCLEOTIDE SEQUENCE [LARGE SCALE GENOMIC DNA]</scope>
    <source>
        <strain evidence="2">CGMCC 4.1782</strain>
    </source>
</reference>
<evidence type="ECO:0000313" key="1">
    <source>
        <dbReference type="EMBL" id="MFD2247829.1"/>
    </source>
</evidence>
<dbReference type="RefSeq" id="WP_250431001.1">
    <property type="nucleotide sequence ID" value="NZ_JALPRR010000003.1"/>
</dbReference>
<keyword evidence="2" id="KW-1185">Reference proteome</keyword>
<proteinExistence type="predicted"/>
<protein>
    <recommendedName>
        <fullName evidence="3">Lipoprotein</fullName>
    </recommendedName>
</protein>
<evidence type="ECO:0008006" key="3">
    <source>
        <dbReference type="Google" id="ProtNLM"/>
    </source>
</evidence>
<evidence type="ECO:0000313" key="2">
    <source>
        <dbReference type="Proteomes" id="UP001597374"/>
    </source>
</evidence>
<accession>A0ABW5D2R8</accession>
<sequence length="135" mass="15498">MKNSISFLLFLLLLASCQKKENKHLLQTDGVYVTDIPMHGDENLKHYLKFNIDSTVYATSSSYKLEIVKNLLESPTSPIERGNFTIIDDSIKFKTNTESGVVVYKGKIEQNSISLKVKSHINGREFQEKYDFQPY</sequence>
<dbReference type="Proteomes" id="UP001597374">
    <property type="component" value="Unassembled WGS sequence"/>
</dbReference>
<organism evidence="1 2">
    <name type="scientific">Pontibacter ruber</name>
    <dbReference type="NCBI Taxonomy" id="1343895"/>
    <lineage>
        <taxon>Bacteria</taxon>
        <taxon>Pseudomonadati</taxon>
        <taxon>Bacteroidota</taxon>
        <taxon>Cytophagia</taxon>
        <taxon>Cytophagales</taxon>
        <taxon>Hymenobacteraceae</taxon>
        <taxon>Pontibacter</taxon>
    </lineage>
</organism>